<proteinExistence type="predicted"/>
<dbReference type="PANTHER" id="PTHR34406:SF1">
    <property type="entry name" value="PROTEIN YCEI"/>
    <property type="match status" value="1"/>
</dbReference>
<feature type="domain" description="Lipid/polyisoprenoid-binding YceI-like" evidence="1">
    <location>
        <begin position="27"/>
        <end position="188"/>
    </location>
</feature>
<gene>
    <name evidence="2" type="primary">yceI_1</name>
    <name evidence="2" type="ORF">NCTC13316_00678</name>
</gene>
<sequence length="191" mass="21479">MNWSQRLLRIIGLVFFSSLLFANNLPKWEILPDQSSLTFTAIQNNAPVSGQFRHFDGEIIADAKQYASSQININIDIASLSASYHDLIVMLLSADWFDVKKFPIANFKATHFNKVNKSTYTADGLLTIRNKTLPTTLTFTVDENDRGYTVVEGNTAIKRTLFGVGQGEWSDVSTVKDEVQINFKVVAQKIR</sequence>
<dbReference type="OrthoDB" id="1247465at2"/>
<dbReference type="PANTHER" id="PTHR34406">
    <property type="entry name" value="PROTEIN YCEI"/>
    <property type="match status" value="1"/>
</dbReference>
<dbReference type="Pfam" id="PF04264">
    <property type="entry name" value="YceI"/>
    <property type="match status" value="1"/>
</dbReference>
<reference evidence="2 3" key="1">
    <citation type="submission" date="2018-06" db="EMBL/GenBank/DDBJ databases">
        <authorList>
            <consortium name="Pathogen Informatics"/>
            <person name="Doyle S."/>
        </authorList>
    </citation>
    <scope>NUCLEOTIDE SEQUENCE [LARGE SCALE GENOMIC DNA]</scope>
    <source>
        <strain evidence="2 3">NCTC13316</strain>
    </source>
</reference>
<dbReference type="AlphaFoldDB" id="A0A378JHE3"/>
<dbReference type="EMBL" id="UGOD01000001">
    <property type="protein sequence ID" value="STX50595.1"/>
    <property type="molecule type" value="Genomic_DNA"/>
</dbReference>
<dbReference type="Proteomes" id="UP000254794">
    <property type="component" value="Unassembled WGS sequence"/>
</dbReference>
<protein>
    <submittedName>
        <fullName evidence="2">Putative YceI-like family protein</fullName>
    </submittedName>
</protein>
<dbReference type="SUPFAM" id="SSF101874">
    <property type="entry name" value="YceI-like"/>
    <property type="match status" value="1"/>
</dbReference>
<keyword evidence="3" id="KW-1185">Reference proteome</keyword>
<organism evidence="2 3">
    <name type="scientific">Legionella busanensis</name>
    <dbReference type="NCBI Taxonomy" id="190655"/>
    <lineage>
        <taxon>Bacteria</taxon>
        <taxon>Pseudomonadati</taxon>
        <taxon>Pseudomonadota</taxon>
        <taxon>Gammaproteobacteria</taxon>
        <taxon>Legionellales</taxon>
        <taxon>Legionellaceae</taxon>
        <taxon>Legionella</taxon>
    </lineage>
</organism>
<dbReference type="InterPro" id="IPR007372">
    <property type="entry name" value="Lipid/polyisoprenoid-bd_YceI"/>
</dbReference>
<evidence type="ECO:0000259" key="1">
    <source>
        <dbReference type="SMART" id="SM00867"/>
    </source>
</evidence>
<name>A0A378JHE3_9GAMM</name>
<dbReference type="RefSeq" id="WP_115330302.1">
    <property type="nucleotide sequence ID" value="NZ_CAAAHP010000004.1"/>
</dbReference>
<evidence type="ECO:0000313" key="3">
    <source>
        <dbReference type="Proteomes" id="UP000254794"/>
    </source>
</evidence>
<evidence type="ECO:0000313" key="2">
    <source>
        <dbReference type="EMBL" id="STX50595.1"/>
    </source>
</evidence>
<accession>A0A378JHE3</accession>
<dbReference type="SMART" id="SM00867">
    <property type="entry name" value="YceI"/>
    <property type="match status" value="1"/>
</dbReference>
<dbReference type="InterPro" id="IPR036761">
    <property type="entry name" value="TTHA0802/YceI-like_sf"/>
</dbReference>
<dbReference type="Gene3D" id="2.40.128.110">
    <property type="entry name" value="Lipid/polyisoprenoid-binding, YceI-like"/>
    <property type="match status" value="1"/>
</dbReference>